<dbReference type="GO" id="GO:0051301">
    <property type="term" value="P:cell division"/>
    <property type="evidence" value="ECO:0007669"/>
    <property type="project" value="UniProtKB-KW"/>
</dbReference>
<proteinExistence type="inferred from homology"/>
<dbReference type="InterPro" id="IPR004513">
    <property type="entry name" value="FtsX"/>
</dbReference>
<dbReference type="PIRSF" id="PIRSF003097">
    <property type="entry name" value="FtsX"/>
    <property type="match status" value="1"/>
</dbReference>
<evidence type="ECO:0000256" key="8">
    <source>
        <dbReference type="ARBA" id="ARBA00023136"/>
    </source>
</evidence>
<comment type="similarity">
    <text evidence="2 10">Belongs to the ABC-4 integral membrane protein family. FtsX subfamily.</text>
</comment>
<sequence>MILITAKRSIIFAIQSFWRNIWLSLATIFIIALTFLSINFLVVINAISDSAIAAVKDKIDVSVYFKQDVRETKIAEVKSHIETLLQVEKITYISPDENLRVFTERRKDDTVIQEVLQELSGNPLGATLIVKAKNLNDYSEILKAIDNPAYSDLIEKKGYDDHHSAIDNINTITNNVKRGAWIVTFMFIIIAILIVFNTVRIAIFTHQQEIGIMKLVGASNSFIRSPFILENIFSGVIACGIAISVIYFILSLIQPHLNNFFAGVNVDLVGYFNANFIAIFGSQLVGIILLNIISSSLALGKYLKV</sequence>
<feature type="transmembrane region" description="Helical" evidence="11">
    <location>
        <begin position="180"/>
        <end position="206"/>
    </location>
</feature>
<feature type="transmembrane region" description="Helical" evidence="11">
    <location>
        <begin position="227"/>
        <end position="250"/>
    </location>
</feature>
<evidence type="ECO:0000256" key="5">
    <source>
        <dbReference type="ARBA" id="ARBA00022618"/>
    </source>
</evidence>
<evidence type="ECO:0000259" key="12">
    <source>
        <dbReference type="Pfam" id="PF02687"/>
    </source>
</evidence>
<feature type="transmembrane region" description="Helical" evidence="11">
    <location>
        <begin position="21"/>
        <end position="44"/>
    </location>
</feature>
<dbReference type="Gene3D" id="3.30.70.3040">
    <property type="match status" value="1"/>
</dbReference>
<keyword evidence="5 10" id="KW-0132">Cell division</keyword>
<evidence type="ECO:0000256" key="4">
    <source>
        <dbReference type="ARBA" id="ARBA00022475"/>
    </source>
</evidence>
<evidence type="ECO:0000313" key="14">
    <source>
        <dbReference type="EMBL" id="PIS05998.1"/>
    </source>
</evidence>
<feature type="domain" description="FtsX extracellular" evidence="13">
    <location>
        <begin position="60"/>
        <end position="146"/>
    </location>
</feature>
<evidence type="ECO:0000256" key="1">
    <source>
        <dbReference type="ARBA" id="ARBA00004651"/>
    </source>
</evidence>
<feature type="domain" description="ABC3 transporter permease C-terminal" evidence="12">
    <location>
        <begin position="182"/>
        <end position="293"/>
    </location>
</feature>
<dbReference type="PANTHER" id="PTHR47755:SF1">
    <property type="entry name" value="CELL DIVISION PROTEIN FTSX"/>
    <property type="match status" value="1"/>
</dbReference>
<reference evidence="15" key="1">
    <citation type="submission" date="2017-09" db="EMBL/GenBank/DDBJ databases">
        <title>Depth-based differentiation of microbial function through sediment-hosted aquifers and enrichment of novel symbionts in the deep terrestrial subsurface.</title>
        <authorList>
            <person name="Probst A.J."/>
            <person name="Ladd B."/>
            <person name="Jarett J.K."/>
            <person name="Geller-Mcgrath D.E."/>
            <person name="Sieber C.M.K."/>
            <person name="Emerson J.B."/>
            <person name="Anantharaman K."/>
            <person name="Thomas B.C."/>
            <person name="Malmstrom R."/>
            <person name="Stieglmeier M."/>
            <person name="Klingl A."/>
            <person name="Woyke T."/>
            <person name="Ryan C.M."/>
            <person name="Banfield J.F."/>
        </authorList>
    </citation>
    <scope>NUCLEOTIDE SEQUENCE [LARGE SCALE GENOMIC DNA]</scope>
</reference>
<dbReference type="Proteomes" id="UP000229056">
    <property type="component" value="Unassembled WGS sequence"/>
</dbReference>
<evidence type="ECO:0000256" key="3">
    <source>
        <dbReference type="ARBA" id="ARBA00021907"/>
    </source>
</evidence>
<evidence type="ECO:0000256" key="11">
    <source>
        <dbReference type="SAM" id="Phobius"/>
    </source>
</evidence>
<dbReference type="EMBL" id="PEZY01000012">
    <property type="protein sequence ID" value="PIS05998.1"/>
    <property type="molecule type" value="Genomic_DNA"/>
</dbReference>
<evidence type="ECO:0000259" key="13">
    <source>
        <dbReference type="Pfam" id="PF18075"/>
    </source>
</evidence>
<evidence type="ECO:0000256" key="2">
    <source>
        <dbReference type="ARBA" id="ARBA00007379"/>
    </source>
</evidence>
<dbReference type="GO" id="GO:0005886">
    <property type="term" value="C:plasma membrane"/>
    <property type="evidence" value="ECO:0007669"/>
    <property type="project" value="UniProtKB-SubCell"/>
</dbReference>
<organism evidence="14 15">
    <name type="scientific">Candidatus Buchananbacteria bacterium CG10_big_fil_rev_8_21_14_0_10_33_19</name>
    <dbReference type="NCBI Taxonomy" id="1974525"/>
    <lineage>
        <taxon>Bacteria</taxon>
        <taxon>Candidatus Buchananiibacteriota</taxon>
    </lineage>
</organism>
<evidence type="ECO:0000256" key="6">
    <source>
        <dbReference type="ARBA" id="ARBA00022692"/>
    </source>
</evidence>
<gene>
    <name evidence="14" type="ORF">COT80_04500</name>
</gene>
<feature type="transmembrane region" description="Helical" evidence="11">
    <location>
        <begin position="270"/>
        <end position="293"/>
    </location>
</feature>
<accession>A0A2H0W3Q7</accession>
<dbReference type="InterPro" id="IPR040690">
    <property type="entry name" value="FtsX_ECD"/>
</dbReference>
<dbReference type="AlphaFoldDB" id="A0A2H0W3Q7"/>
<keyword evidence="7 11" id="KW-1133">Transmembrane helix</keyword>
<name>A0A2H0W3Q7_9BACT</name>
<dbReference type="InterPro" id="IPR003838">
    <property type="entry name" value="ABC3_permease_C"/>
</dbReference>
<keyword evidence="4 10" id="KW-1003">Cell membrane</keyword>
<dbReference type="Pfam" id="PF18075">
    <property type="entry name" value="FtsX_ECD"/>
    <property type="match status" value="1"/>
</dbReference>
<evidence type="ECO:0000256" key="7">
    <source>
        <dbReference type="ARBA" id="ARBA00022989"/>
    </source>
</evidence>
<comment type="subcellular location">
    <subcellularLocation>
        <location evidence="1">Cell membrane</location>
        <topology evidence="1">Multi-pass membrane protein</topology>
    </subcellularLocation>
</comment>
<keyword evidence="6 11" id="KW-0812">Transmembrane</keyword>
<evidence type="ECO:0000256" key="10">
    <source>
        <dbReference type="PIRNR" id="PIRNR003097"/>
    </source>
</evidence>
<keyword evidence="8 10" id="KW-0472">Membrane</keyword>
<dbReference type="PANTHER" id="PTHR47755">
    <property type="entry name" value="CELL DIVISION PROTEIN FTSX"/>
    <property type="match status" value="1"/>
</dbReference>
<comment type="caution">
    <text evidence="14">The sequence shown here is derived from an EMBL/GenBank/DDBJ whole genome shotgun (WGS) entry which is preliminary data.</text>
</comment>
<protein>
    <recommendedName>
        <fullName evidence="3 10">Cell division protein FtsX</fullName>
    </recommendedName>
</protein>
<evidence type="ECO:0000313" key="15">
    <source>
        <dbReference type="Proteomes" id="UP000229056"/>
    </source>
</evidence>
<keyword evidence="9 10" id="KW-0131">Cell cycle</keyword>
<evidence type="ECO:0000256" key="9">
    <source>
        <dbReference type="ARBA" id="ARBA00023306"/>
    </source>
</evidence>
<dbReference type="Pfam" id="PF02687">
    <property type="entry name" value="FtsX"/>
    <property type="match status" value="1"/>
</dbReference>